<dbReference type="EMBL" id="OY288114">
    <property type="protein sequence ID" value="CAJ0867359.1"/>
    <property type="molecule type" value="Genomic_DNA"/>
</dbReference>
<protein>
    <submittedName>
        <fullName evidence="1">Uncharacterized protein</fullName>
    </submittedName>
</protein>
<reference evidence="1" key="1">
    <citation type="submission" date="2023-07" db="EMBL/GenBank/DDBJ databases">
        <authorList>
            <person name="Pelsma A.J. K."/>
        </authorList>
    </citation>
    <scope>NUCLEOTIDE SEQUENCE</scope>
</reference>
<accession>A0AA48RAQ1</accession>
<dbReference type="AlphaFoldDB" id="A0AA48RAQ1"/>
<organism evidence="1">
    <name type="scientific">freshwater sediment metagenome</name>
    <dbReference type="NCBI Taxonomy" id="556182"/>
    <lineage>
        <taxon>unclassified sequences</taxon>
        <taxon>metagenomes</taxon>
        <taxon>ecological metagenomes</taxon>
    </lineage>
</organism>
<name>A0AA48RAQ1_9ZZZZ</name>
<gene>
    <name evidence="1" type="ORF">AMST5_01946</name>
</gene>
<evidence type="ECO:0000313" key="1">
    <source>
        <dbReference type="EMBL" id="CAJ0867359.1"/>
    </source>
</evidence>
<proteinExistence type="predicted"/>
<sequence>MSDVDDPELMHFPGRANHLEIMEEHVNRAAYLTRALWVMAHSEELDTQDQRNRDALRAVADAAADHASAARYLFYRRNEG</sequence>